<keyword evidence="3" id="KW-1185">Reference proteome</keyword>
<evidence type="ECO:0000313" key="3">
    <source>
        <dbReference type="Proteomes" id="UP001331761"/>
    </source>
</evidence>
<proteinExistence type="predicted"/>
<accession>A0AAN8FH01</accession>
<sequence length="134" mass="15463">MQVSGRIATLFVVLAIGTDANYTSFVDDETKEVGLRDNKGNVCLSVTFAVTIINLNINDTDNRIPKNVLVKKYEELRWQLRKVVYSETYDGNSHRKLTYNRMDRKAIFICANGPVKEHSRNRSRTRRPYFLVSC</sequence>
<feature type="signal peptide" evidence="1">
    <location>
        <begin position="1"/>
        <end position="20"/>
    </location>
</feature>
<reference evidence="2 3" key="1">
    <citation type="submission" date="2019-10" db="EMBL/GenBank/DDBJ databases">
        <title>Assembly and Annotation for the nematode Trichostrongylus colubriformis.</title>
        <authorList>
            <person name="Martin J."/>
        </authorList>
    </citation>
    <scope>NUCLEOTIDE SEQUENCE [LARGE SCALE GENOMIC DNA]</scope>
    <source>
        <strain evidence="2">G859</strain>
        <tissue evidence="2">Whole worm</tissue>
    </source>
</reference>
<protein>
    <submittedName>
        <fullName evidence="2">Uncharacterized protein</fullName>
    </submittedName>
</protein>
<organism evidence="2 3">
    <name type="scientific">Trichostrongylus colubriformis</name>
    <name type="common">Black scour worm</name>
    <dbReference type="NCBI Taxonomy" id="6319"/>
    <lineage>
        <taxon>Eukaryota</taxon>
        <taxon>Metazoa</taxon>
        <taxon>Ecdysozoa</taxon>
        <taxon>Nematoda</taxon>
        <taxon>Chromadorea</taxon>
        <taxon>Rhabditida</taxon>
        <taxon>Rhabditina</taxon>
        <taxon>Rhabditomorpha</taxon>
        <taxon>Strongyloidea</taxon>
        <taxon>Trichostrongylidae</taxon>
        <taxon>Trichostrongylus</taxon>
    </lineage>
</organism>
<dbReference type="Proteomes" id="UP001331761">
    <property type="component" value="Unassembled WGS sequence"/>
</dbReference>
<name>A0AAN8FH01_TRICO</name>
<evidence type="ECO:0000313" key="2">
    <source>
        <dbReference type="EMBL" id="KAK5976209.1"/>
    </source>
</evidence>
<dbReference type="AlphaFoldDB" id="A0AAN8FH01"/>
<evidence type="ECO:0000256" key="1">
    <source>
        <dbReference type="SAM" id="SignalP"/>
    </source>
</evidence>
<feature type="chain" id="PRO_5042984971" evidence="1">
    <location>
        <begin position="21"/>
        <end position="134"/>
    </location>
</feature>
<keyword evidence="1" id="KW-0732">Signal</keyword>
<comment type="caution">
    <text evidence="2">The sequence shown here is derived from an EMBL/GenBank/DDBJ whole genome shotgun (WGS) entry which is preliminary data.</text>
</comment>
<gene>
    <name evidence="2" type="ORF">GCK32_004694</name>
</gene>
<dbReference type="EMBL" id="WIXE01012123">
    <property type="protein sequence ID" value="KAK5976209.1"/>
    <property type="molecule type" value="Genomic_DNA"/>
</dbReference>